<organism evidence="1 2">
    <name type="scientific">Abeliophyllum distichum</name>
    <dbReference type="NCBI Taxonomy" id="126358"/>
    <lineage>
        <taxon>Eukaryota</taxon>
        <taxon>Viridiplantae</taxon>
        <taxon>Streptophyta</taxon>
        <taxon>Embryophyta</taxon>
        <taxon>Tracheophyta</taxon>
        <taxon>Spermatophyta</taxon>
        <taxon>Magnoliopsida</taxon>
        <taxon>eudicotyledons</taxon>
        <taxon>Gunneridae</taxon>
        <taxon>Pentapetalae</taxon>
        <taxon>asterids</taxon>
        <taxon>lamiids</taxon>
        <taxon>Lamiales</taxon>
        <taxon>Oleaceae</taxon>
        <taxon>Forsythieae</taxon>
        <taxon>Abeliophyllum</taxon>
    </lineage>
</organism>
<accession>A0ABD1QW08</accession>
<name>A0ABD1QW08_9LAMI</name>
<dbReference type="EMBL" id="JBFOLK010000010">
    <property type="protein sequence ID" value="KAL2480390.1"/>
    <property type="molecule type" value="Genomic_DNA"/>
</dbReference>
<comment type="caution">
    <text evidence="1">The sequence shown here is derived from an EMBL/GenBank/DDBJ whole genome shotgun (WGS) entry which is preliminary data.</text>
</comment>
<protein>
    <submittedName>
        <fullName evidence="1">Uncharacterized protein</fullName>
    </submittedName>
</protein>
<proteinExistence type="predicted"/>
<gene>
    <name evidence="1" type="ORF">Adt_33356</name>
</gene>
<evidence type="ECO:0000313" key="2">
    <source>
        <dbReference type="Proteomes" id="UP001604336"/>
    </source>
</evidence>
<keyword evidence="2" id="KW-1185">Reference proteome</keyword>
<dbReference type="AlphaFoldDB" id="A0ABD1QW08"/>
<dbReference type="Proteomes" id="UP001604336">
    <property type="component" value="Unassembled WGS sequence"/>
</dbReference>
<reference evidence="2" key="1">
    <citation type="submission" date="2024-07" db="EMBL/GenBank/DDBJ databases">
        <title>Two chromosome-level genome assemblies of Korean endemic species Abeliophyllum distichum and Forsythia ovata (Oleaceae).</title>
        <authorList>
            <person name="Jang H."/>
        </authorList>
    </citation>
    <scope>NUCLEOTIDE SEQUENCE [LARGE SCALE GENOMIC DNA]</scope>
</reference>
<sequence length="100" mass="11410">MLDHMMSVLRETSSLSVRVKPIIFSIHVHIRSPDQAIKPFDTDPYISSHLSCHQNVETLIPLANNSFSIEVHQYGYFYRNSSDDLVGLDEWQEADGFTAV</sequence>
<evidence type="ECO:0000313" key="1">
    <source>
        <dbReference type="EMBL" id="KAL2480390.1"/>
    </source>
</evidence>